<comment type="similarity">
    <text evidence="1 4">Belongs to the glycosyl hydrolase 32 family.</text>
</comment>
<evidence type="ECO:0000256" key="5">
    <source>
        <dbReference type="SAM" id="SignalP"/>
    </source>
</evidence>
<name>A0ABQ2D2M6_9DEIO</name>
<dbReference type="InterPro" id="IPR013320">
    <property type="entry name" value="ConA-like_dom_sf"/>
</dbReference>
<evidence type="ECO:0000256" key="4">
    <source>
        <dbReference type="RuleBase" id="RU362110"/>
    </source>
</evidence>
<gene>
    <name evidence="8" type="ORF">GCM10008938_32190</name>
</gene>
<evidence type="ECO:0000313" key="9">
    <source>
        <dbReference type="Proteomes" id="UP000632222"/>
    </source>
</evidence>
<dbReference type="Gene3D" id="2.115.10.20">
    <property type="entry name" value="Glycosyl hydrolase domain, family 43"/>
    <property type="match status" value="2"/>
</dbReference>
<dbReference type="SMART" id="SM00640">
    <property type="entry name" value="Glyco_32"/>
    <property type="match status" value="1"/>
</dbReference>
<dbReference type="Pfam" id="PF00251">
    <property type="entry name" value="Glyco_hydro_32N"/>
    <property type="match status" value="2"/>
</dbReference>
<evidence type="ECO:0008006" key="10">
    <source>
        <dbReference type="Google" id="ProtNLM"/>
    </source>
</evidence>
<dbReference type="EMBL" id="BMOD01000013">
    <property type="protein sequence ID" value="GGJ43493.1"/>
    <property type="molecule type" value="Genomic_DNA"/>
</dbReference>
<dbReference type="InterPro" id="IPR023296">
    <property type="entry name" value="Glyco_hydro_beta-prop_sf"/>
</dbReference>
<keyword evidence="2 4" id="KW-0378">Hydrolase</keyword>
<keyword evidence="3 4" id="KW-0326">Glycosidase</keyword>
<reference evidence="9" key="1">
    <citation type="journal article" date="2019" name="Int. J. Syst. Evol. Microbiol.">
        <title>The Global Catalogue of Microorganisms (GCM) 10K type strain sequencing project: providing services to taxonomists for standard genome sequencing and annotation.</title>
        <authorList>
            <consortium name="The Broad Institute Genomics Platform"/>
            <consortium name="The Broad Institute Genome Sequencing Center for Infectious Disease"/>
            <person name="Wu L."/>
            <person name="Ma J."/>
        </authorList>
    </citation>
    <scope>NUCLEOTIDE SEQUENCE [LARGE SCALE GENOMIC DNA]</scope>
    <source>
        <strain evidence="9">JCM 14370</strain>
    </source>
</reference>
<keyword evidence="9" id="KW-1185">Reference proteome</keyword>
<feature type="signal peptide" evidence="5">
    <location>
        <begin position="1"/>
        <end position="20"/>
    </location>
</feature>
<accession>A0ABQ2D2M6</accession>
<evidence type="ECO:0000256" key="2">
    <source>
        <dbReference type="ARBA" id="ARBA00022801"/>
    </source>
</evidence>
<protein>
    <recommendedName>
        <fullName evidence="10">Levanase</fullName>
    </recommendedName>
</protein>
<dbReference type="RefSeq" id="WP_189004153.1">
    <property type="nucleotide sequence ID" value="NZ_BMOD01000013.1"/>
</dbReference>
<dbReference type="PROSITE" id="PS51257">
    <property type="entry name" value="PROKAR_LIPOPROTEIN"/>
    <property type="match status" value="1"/>
</dbReference>
<feature type="domain" description="Glycosyl hydrolase family 32 N-terminal" evidence="6">
    <location>
        <begin position="48"/>
        <end position="287"/>
    </location>
</feature>
<feature type="domain" description="Glycosyl hydrolase family 32 N-terminal" evidence="6">
    <location>
        <begin position="434"/>
        <end position="519"/>
    </location>
</feature>
<organism evidence="8 9">
    <name type="scientific">Deinococcus roseus</name>
    <dbReference type="NCBI Taxonomy" id="392414"/>
    <lineage>
        <taxon>Bacteria</taxon>
        <taxon>Thermotogati</taxon>
        <taxon>Deinococcota</taxon>
        <taxon>Deinococci</taxon>
        <taxon>Deinococcales</taxon>
        <taxon>Deinococcaceae</taxon>
        <taxon>Deinococcus</taxon>
    </lineage>
</organism>
<evidence type="ECO:0000256" key="1">
    <source>
        <dbReference type="ARBA" id="ARBA00009902"/>
    </source>
</evidence>
<dbReference type="PANTHER" id="PTHR42800:SF1">
    <property type="entry name" value="EXOINULINASE INUD (AFU_ORTHOLOGUE AFUA_5G00480)"/>
    <property type="match status" value="1"/>
</dbReference>
<evidence type="ECO:0000259" key="6">
    <source>
        <dbReference type="Pfam" id="PF00251"/>
    </source>
</evidence>
<dbReference type="PROSITE" id="PS00609">
    <property type="entry name" value="GLYCOSYL_HYDROL_F32"/>
    <property type="match status" value="1"/>
</dbReference>
<evidence type="ECO:0000259" key="7">
    <source>
        <dbReference type="Pfam" id="PF08244"/>
    </source>
</evidence>
<dbReference type="Proteomes" id="UP000632222">
    <property type="component" value="Unassembled WGS sequence"/>
</dbReference>
<dbReference type="PANTHER" id="PTHR42800">
    <property type="entry name" value="EXOINULINASE INUD (AFU_ORTHOLOGUE AFUA_5G00480)"/>
    <property type="match status" value="1"/>
</dbReference>
<dbReference type="SUPFAM" id="SSF75005">
    <property type="entry name" value="Arabinanase/levansucrase/invertase"/>
    <property type="match status" value="2"/>
</dbReference>
<proteinExistence type="inferred from homology"/>
<dbReference type="InterPro" id="IPR013189">
    <property type="entry name" value="Glyco_hydro_32_C"/>
</dbReference>
<evidence type="ECO:0000313" key="8">
    <source>
        <dbReference type="EMBL" id="GGJ43493.1"/>
    </source>
</evidence>
<dbReference type="Pfam" id="PF08244">
    <property type="entry name" value="Glyco_hydro_32C"/>
    <property type="match status" value="1"/>
</dbReference>
<dbReference type="InterPro" id="IPR001362">
    <property type="entry name" value="Glyco_hydro_32"/>
</dbReference>
<dbReference type="CDD" id="cd18622">
    <property type="entry name" value="GH32_Inu-like"/>
    <property type="match status" value="1"/>
</dbReference>
<keyword evidence="5" id="KW-0732">Signal</keyword>
<dbReference type="SUPFAM" id="SSF49899">
    <property type="entry name" value="Concanavalin A-like lectins/glucanases"/>
    <property type="match status" value="1"/>
</dbReference>
<evidence type="ECO:0000256" key="3">
    <source>
        <dbReference type="ARBA" id="ARBA00023295"/>
    </source>
</evidence>
<feature type="chain" id="PRO_5047124048" description="Levanase" evidence="5">
    <location>
        <begin position="21"/>
        <end position="682"/>
    </location>
</feature>
<sequence>MTVKPIAASLLLTLGLTLTACSSVSVPPPGGFQPPNASYNEQWRPKLHYTPQRNWMNDPNGMVYLNGEYHLFYQYNPQGIKWGHMSWGHAVSRDLIHWEELPIAIPEAPDIAIFSGSVVYDRNNTSGFGTTANPPLVALFTGWNKSNNNQSQYAAYSLDQGRTWTRYGTAPVLDIGSTESRDPKVFWHAATSKWIMVFARATDHKVAIYGSTNLKNWTYLSDFGPLGAGTAPGQLWEVPDLVQLPIDGNTANQKWALLLSINGGTLWGGSGMQYFLGNFNGVTFTPDPLPAVNEPGGVLYQDFEGSTYGSWTVTGNAFGAGPAQGTLPDQQVVTGYRGSRLVNTFLNGDSTTGTLTSPDFVIGKPYISFLIGGGNHPGETAFNLIVDGKVVRSATGQNEELLRWNAFDVTALQGKTARLQIVDTHTGQWGHINIDQIVFSDNAFTENDNRVLWADFGRDFYAASTFDNHPTGDKVWIGWMSNWQYAEKVPTYPWRSAMTLPRKLTLKTTPDGIRLHQEPVAALTTQHAASLKFTNLPLSQMRQNLTAAGVRGKTLEVLLEVDTTGPGSIGLKMHTSAFEETVLQYNPITQKLSLDHQKSGDSSFDPGLSEVHVATLRNTGTLKLRVVLDTSSIEVFAQDGKLVFTDLLLSSPSSDGFELYSSSGDPLVKNLEVYELKTIWNP</sequence>
<dbReference type="InterPro" id="IPR013148">
    <property type="entry name" value="Glyco_hydro_32_N"/>
</dbReference>
<dbReference type="InterPro" id="IPR018053">
    <property type="entry name" value="Glyco_hydro_32_AS"/>
</dbReference>
<dbReference type="Gene3D" id="2.60.120.560">
    <property type="entry name" value="Exo-inulinase, domain 1"/>
    <property type="match status" value="1"/>
</dbReference>
<feature type="domain" description="Glycosyl hydrolase family 32 C-terminal" evidence="7">
    <location>
        <begin position="541"/>
        <end position="675"/>
    </location>
</feature>
<comment type="caution">
    <text evidence="8">The sequence shown here is derived from an EMBL/GenBank/DDBJ whole genome shotgun (WGS) entry which is preliminary data.</text>
</comment>